<organism evidence="2 3">
    <name type="scientific">Comamonas thiooxydans</name>
    <dbReference type="NCBI Taxonomy" id="363952"/>
    <lineage>
        <taxon>Bacteria</taxon>
        <taxon>Pseudomonadati</taxon>
        <taxon>Pseudomonadota</taxon>
        <taxon>Betaproteobacteria</taxon>
        <taxon>Burkholderiales</taxon>
        <taxon>Comamonadaceae</taxon>
        <taxon>Comamonas</taxon>
    </lineage>
</organism>
<sequence length="180" mass="19965">MTTLLHLDDRRMRFDARRLALESFVKIHLEHVTGCRQLLLAHQRMIFTLSLGSLAGLVTLYASVMRFGSAASDQIYTPTHILLAVIALVALVASALLSAYYLQQASREAAQVLANPFPNCEKNLTALFADPSLDEHQILRHAMEAIDIRLERQPTLNIKTRAITILLTLSICAAGLSFII</sequence>
<comment type="caution">
    <text evidence="2">The sequence shown here is derived from an EMBL/GenBank/DDBJ whole genome shotgun (WGS) entry which is preliminary data.</text>
</comment>
<keyword evidence="1" id="KW-0812">Transmembrane</keyword>
<evidence type="ECO:0000313" key="2">
    <source>
        <dbReference type="EMBL" id="MDH1334616.1"/>
    </source>
</evidence>
<reference evidence="2" key="1">
    <citation type="submission" date="2022-09" db="EMBL/GenBank/DDBJ databases">
        <title>Intensive care unit water sources are persistently colonized with multi-drug resistant bacteria and are the site of extensive horizontal gene transfer of antibiotic resistance genes.</title>
        <authorList>
            <person name="Diorio-Toth L."/>
        </authorList>
    </citation>
    <scope>NUCLEOTIDE SEQUENCE</scope>
    <source>
        <strain evidence="2">GD03832</strain>
    </source>
</reference>
<accession>A0AA42Q1J8</accession>
<dbReference type="EMBL" id="JAOCEK010000007">
    <property type="protein sequence ID" value="MDH1334616.1"/>
    <property type="molecule type" value="Genomic_DNA"/>
</dbReference>
<keyword evidence="1" id="KW-1133">Transmembrane helix</keyword>
<name>A0AA42Q1J8_9BURK</name>
<dbReference type="RefSeq" id="WP_280008182.1">
    <property type="nucleotide sequence ID" value="NZ_JAOCEK010000007.1"/>
</dbReference>
<feature type="transmembrane region" description="Helical" evidence="1">
    <location>
        <begin position="162"/>
        <end position="179"/>
    </location>
</feature>
<feature type="transmembrane region" description="Helical" evidence="1">
    <location>
        <begin position="46"/>
        <end position="68"/>
    </location>
</feature>
<protein>
    <submittedName>
        <fullName evidence="2">Uncharacterized protein</fullName>
    </submittedName>
</protein>
<feature type="transmembrane region" description="Helical" evidence="1">
    <location>
        <begin position="80"/>
        <end position="102"/>
    </location>
</feature>
<gene>
    <name evidence="2" type="ORF">N5D63_10765</name>
</gene>
<keyword evidence="1" id="KW-0472">Membrane</keyword>
<proteinExistence type="predicted"/>
<evidence type="ECO:0000313" key="3">
    <source>
        <dbReference type="Proteomes" id="UP001161065"/>
    </source>
</evidence>
<dbReference type="Proteomes" id="UP001161065">
    <property type="component" value="Unassembled WGS sequence"/>
</dbReference>
<dbReference type="AlphaFoldDB" id="A0AA42Q1J8"/>
<evidence type="ECO:0000256" key="1">
    <source>
        <dbReference type="SAM" id="Phobius"/>
    </source>
</evidence>